<gene>
    <name evidence="2" type="ORF">FGO68_gene10081</name>
</gene>
<feature type="compositionally biased region" description="Basic and acidic residues" evidence="1">
    <location>
        <begin position="1"/>
        <end position="13"/>
    </location>
</feature>
<comment type="caution">
    <text evidence="2">The sequence shown here is derived from an EMBL/GenBank/DDBJ whole genome shotgun (WGS) entry which is preliminary data.</text>
</comment>
<evidence type="ECO:0000256" key="1">
    <source>
        <dbReference type="SAM" id="MobiDB-lite"/>
    </source>
</evidence>
<sequence>MSELRQKYGRERSQSSYLKSEGVRGVQRDFGRENQQQQRGVLLIQRSQITWIIFLELQMDCVAVLSNSERVRSEMNVQANSNKHIQSFAFDVYYYPFLCLIKKILLSKIHSSDVL</sequence>
<accession>A0A8J8NDI7</accession>
<evidence type="ECO:0000313" key="2">
    <source>
        <dbReference type="EMBL" id="TNV72998.1"/>
    </source>
</evidence>
<dbReference type="AlphaFoldDB" id="A0A8J8NDI7"/>
<dbReference type="Proteomes" id="UP000785679">
    <property type="component" value="Unassembled WGS sequence"/>
</dbReference>
<evidence type="ECO:0000313" key="3">
    <source>
        <dbReference type="Proteomes" id="UP000785679"/>
    </source>
</evidence>
<keyword evidence="3" id="KW-1185">Reference proteome</keyword>
<proteinExistence type="predicted"/>
<dbReference type="EMBL" id="RRYP01020225">
    <property type="protein sequence ID" value="TNV72998.1"/>
    <property type="molecule type" value="Genomic_DNA"/>
</dbReference>
<reference evidence="2" key="1">
    <citation type="submission" date="2019-06" db="EMBL/GenBank/DDBJ databases">
        <authorList>
            <person name="Zheng W."/>
        </authorList>
    </citation>
    <scope>NUCLEOTIDE SEQUENCE</scope>
    <source>
        <strain evidence="2">QDHG01</strain>
    </source>
</reference>
<organism evidence="2 3">
    <name type="scientific">Halteria grandinella</name>
    <dbReference type="NCBI Taxonomy" id="5974"/>
    <lineage>
        <taxon>Eukaryota</taxon>
        <taxon>Sar</taxon>
        <taxon>Alveolata</taxon>
        <taxon>Ciliophora</taxon>
        <taxon>Intramacronucleata</taxon>
        <taxon>Spirotrichea</taxon>
        <taxon>Stichotrichia</taxon>
        <taxon>Sporadotrichida</taxon>
        <taxon>Halteriidae</taxon>
        <taxon>Halteria</taxon>
    </lineage>
</organism>
<feature type="region of interest" description="Disordered" evidence="1">
    <location>
        <begin position="1"/>
        <end position="23"/>
    </location>
</feature>
<protein>
    <submittedName>
        <fullName evidence="2">Uncharacterized protein</fullName>
    </submittedName>
</protein>
<name>A0A8J8NDI7_HALGN</name>